<evidence type="ECO:0000313" key="6">
    <source>
        <dbReference type="Proteomes" id="UP000053660"/>
    </source>
</evidence>
<name>A0A0B1SPR4_OESDE</name>
<evidence type="ECO:0000313" key="5">
    <source>
        <dbReference type="EMBL" id="KHJ86949.1"/>
    </source>
</evidence>
<dbReference type="SMART" id="SM00450">
    <property type="entry name" value="RHOD"/>
    <property type="match status" value="1"/>
</dbReference>
<dbReference type="AlphaFoldDB" id="A0A0B1SPR4"/>
<proteinExistence type="predicted"/>
<dbReference type="EMBL" id="KN558983">
    <property type="protein sequence ID" value="KHJ86949.1"/>
    <property type="molecule type" value="Genomic_DNA"/>
</dbReference>
<dbReference type="InterPro" id="IPR001763">
    <property type="entry name" value="Rhodanese-like_dom"/>
</dbReference>
<dbReference type="PROSITE" id="PS00380">
    <property type="entry name" value="RHODANESE_1"/>
    <property type="match status" value="1"/>
</dbReference>
<dbReference type="OrthoDB" id="270167at2759"/>
<dbReference type="GO" id="GO:0005739">
    <property type="term" value="C:mitochondrion"/>
    <property type="evidence" value="ECO:0007669"/>
    <property type="project" value="TreeGrafter"/>
</dbReference>
<feature type="signal peptide" evidence="3">
    <location>
        <begin position="1"/>
        <end position="19"/>
    </location>
</feature>
<dbReference type="PANTHER" id="PTHR11364">
    <property type="entry name" value="THIOSULFATE SULFERTANSFERASE"/>
    <property type="match status" value="1"/>
</dbReference>
<accession>A0A0B1SPR4</accession>
<dbReference type="InterPro" id="IPR036873">
    <property type="entry name" value="Rhodanese-like_dom_sf"/>
</dbReference>
<dbReference type="Pfam" id="PF00581">
    <property type="entry name" value="Rhodanese"/>
    <property type="match status" value="1"/>
</dbReference>
<keyword evidence="2" id="KW-0677">Repeat</keyword>
<evidence type="ECO:0000256" key="1">
    <source>
        <dbReference type="ARBA" id="ARBA00022679"/>
    </source>
</evidence>
<dbReference type="Proteomes" id="UP000053660">
    <property type="component" value="Unassembled WGS sequence"/>
</dbReference>
<protein>
    <submittedName>
        <fullName evidence="5">Rhodanese-like protein</fullName>
    </submittedName>
</protein>
<dbReference type="GO" id="GO:0004792">
    <property type="term" value="F:thiosulfate-cyanide sulfurtransferase activity"/>
    <property type="evidence" value="ECO:0007669"/>
    <property type="project" value="InterPro"/>
</dbReference>
<feature type="chain" id="PRO_5002061736" evidence="3">
    <location>
        <begin position="20"/>
        <end position="183"/>
    </location>
</feature>
<keyword evidence="1" id="KW-0808">Transferase</keyword>
<keyword evidence="3" id="KW-0732">Signal</keyword>
<dbReference type="Gene3D" id="3.40.250.10">
    <property type="entry name" value="Rhodanese-like domain"/>
    <property type="match status" value="1"/>
</dbReference>
<organism evidence="5 6">
    <name type="scientific">Oesophagostomum dentatum</name>
    <name type="common">Nodular worm</name>
    <dbReference type="NCBI Taxonomy" id="61180"/>
    <lineage>
        <taxon>Eukaryota</taxon>
        <taxon>Metazoa</taxon>
        <taxon>Ecdysozoa</taxon>
        <taxon>Nematoda</taxon>
        <taxon>Chromadorea</taxon>
        <taxon>Rhabditida</taxon>
        <taxon>Rhabditina</taxon>
        <taxon>Rhabditomorpha</taxon>
        <taxon>Strongyloidea</taxon>
        <taxon>Strongylidae</taxon>
        <taxon>Oesophagostomum</taxon>
    </lineage>
</organism>
<keyword evidence="6" id="KW-1185">Reference proteome</keyword>
<evidence type="ECO:0000256" key="2">
    <source>
        <dbReference type="ARBA" id="ARBA00022737"/>
    </source>
</evidence>
<dbReference type="PROSITE" id="PS50206">
    <property type="entry name" value="RHODANESE_3"/>
    <property type="match status" value="1"/>
</dbReference>
<evidence type="ECO:0000259" key="4">
    <source>
        <dbReference type="PROSITE" id="PS50206"/>
    </source>
</evidence>
<gene>
    <name evidence="5" type="ORF">OESDEN_13285</name>
</gene>
<dbReference type="PANTHER" id="PTHR11364:SF27">
    <property type="entry name" value="SULFURTRANSFERASE"/>
    <property type="match status" value="1"/>
</dbReference>
<evidence type="ECO:0000256" key="3">
    <source>
        <dbReference type="SAM" id="SignalP"/>
    </source>
</evidence>
<reference evidence="5 6" key="1">
    <citation type="submission" date="2014-03" db="EMBL/GenBank/DDBJ databases">
        <title>Draft genome of the hookworm Oesophagostomum dentatum.</title>
        <authorList>
            <person name="Mitreva M."/>
        </authorList>
    </citation>
    <scope>NUCLEOTIDE SEQUENCE [LARGE SCALE GENOMIC DNA]</scope>
    <source>
        <strain evidence="5 6">OD-Hann</strain>
    </source>
</reference>
<dbReference type="CDD" id="cd01448">
    <property type="entry name" value="TST_Repeat_1"/>
    <property type="match status" value="1"/>
</dbReference>
<feature type="domain" description="Rhodanese" evidence="4">
    <location>
        <begin position="32"/>
        <end position="172"/>
    </location>
</feature>
<sequence>MFDPLFAFFCLTILRFTLAVDDVVSTDWLDKHRKSIVLLDATYDVKPKPDYKEFKENYYGKFDELTKIETNATRDYAKEHIPGAVHFNFEAAYYPSQYIRHDLYPPEEFEKYVRKLGINANDHIVIYARGRFAGMLFAARAWWTFKVYGHEKVSILDGGLEAWKKAGKPVTDAVTTVAVGQNT</sequence>
<dbReference type="SUPFAM" id="SSF52821">
    <property type="entry name" value="Rhodanese/Cell cycle control phosphatase"/>
    <property type="match status" value="1"/>
</dbReference>
<dbReference type="InterPro" id="IPR001307">
    <property type="entry name" value="Thiosulphate_STrfase_CS"/>
</dbReference>
<dbReference type="InterPro" id="IPR045078">
    <property type="entry name" value="TST/MPST-like"/>
</dbReference>